<organism evidence="8 9">
    <name type="scientific">Candidatus Bealeia paramacronuclearis</name>
    <dbReference type="NCBI Taxonomy" id="1921001"/>
    <lineage>
        <taxon>Bacteria</taxon>
        <taxon>Pseudomonadati</taxon>
        <taxon>Pseudomonadota</taxon>
        <taxon>Alphaproteobacteria</taxon>
        <taxon>Holosporales</taxon>
        <taxon>Holosporaceae</taxon>
        <taxon>Candidatus Bealeia</taxon>
    </lineage>
</organism>
<dbReference type="RefSeq" id="WP_331256548.1">
    <property type="nucleotide sequence ID" value="NZ_CP133270.1"/>
</dbReference>
<keyword evidence="5 6" id="KW-0472">Membrane</keyword>
<feature type="transmembrane region" description="Helical" evidence="6">
    <location>
        <begin position="147"/>
        <end position="169"/>
    </location>
</feature>
<evidence type="ECO:0000256" key="2">
    <source>
        <dbReference type="ARBA" id="ARBA00009853"/>
    </source>
</evidence>
<gene>
    <name evidence="8" type="ORF">Bealeia1_00158</name>
</gene>
<keyword evidence="9" id="KW-1185">Reference proteome</keyword>
<evidence type="ECO:0000313" key="9">
    <source>
        <dbReference type="Proteomes" id="UP001330434"/>
    </source>
</evidence>
<dbReference type="InterPro" id="IPR000620">
    <property type="entry name" value="EamA_dom"/>
</dbReference>
<evidence type="ECO:0000256" key="1">
    <source>
        <dbReference type="ARBA" id="ARBA00004141"/>
    </source>
</evidence>
<keyword evidence="4 6" id="KW-1133">Transmembrane helix</keyword>
<feature type="transmembrane region" description="Helical" evidence="6">
    <location>
        <begin position="100"/>
        <end position="118"/>
    </location>
</feature>
<dbReference type="EMBL" id="CP133270">
    <property type="protein sequence ID" value="WVX65988.1"/>
    <property type="molecule type" value="Genomic_DNA"/>
</dbReference>
<feature type="transmembrane region" description="Helical" evidence="6">
    <location>
        <begin position="74"/>
        <end position="94"/>
    </location>
</feature>
<evidence type="ECO:0000256" key="3">
    <source>
        <dbReference type="ARBA" id="ARBA00022692"/>
    </source>
</evidence>
<dbReference type="PANTHER" id="PTHR22911:SF6">
    <property type="entry name" value="SOLUTE CARRIER FAMILY 35 MEMBER G1"/>
    <property type="match status" value="1"/>
</dbReference>
<comment type="subcellular location">
    <subcellularLocation>
        <location evidence="1">Membrane</location>
        <topology evidence="1">Multi-pass membrane protein</topology>
    </subcellularLocation>
</comment>
<evidence type="ECO:0000313" key="8">
    <source>
        <dbReference type="EMBL" id="WVX65988.1"/>
    </source>
</evidence>
<feature type="domain" description="EamA" evidence="7">
    <location>
        <begin position="151"/>
        <end position="280"/>
    </location>
</feature>
<evidence type="ECO:0000256" key="4">
    <source>
        <dbReference type="ARBA" id="ARBA00022989"/>
    </source>
</evidence>
<feature type="transmembrane region" description="Helical" evidence="6">
    <location>
        <begin position="125"/>
        <end position="141"/>
    </location>
</feature>
<feature type="transmembrane region" description="Helical" evidence="6">
    <location>
        <begin position="264"/>
        <end position="281"/>
    </location>
</feature>
<feature type="transmembrane region" description="Helical" evidence="6">
    <location>
        <begin position="40"/>
        <end position="58"/>
    </location>
</feature>
<dbReference type="SUPFAM" id="SSF103481">
    <property type="entry name" value="Multidrug resistance efflux transporter EmrE"/>
    <property type="match status" value="2"/>
</dbReference>
<comment type="similarity">
    <text evidence="2">Belongs to the drug/metabolite transporter (DMT) superfamily. 10 TMS drug/metabolite exporter (DME) (TC 2.A.7.3) family.</text>
</comment>
<evidence type="ECO:0000256" key="6">
    <source>
        <dbReference type="SAM" id="Phobius"/>
    </source>
</evidence>
<feature type="transmembrane region" description="Helical" evidence="6">
    <location>
        <begin position="7"/>
        <end position="28"/>
    </location>
</feature>
<proteinExistence type="inferred from homology"/>
<keyword evidence="3 6" id="KW-0812">Transmembrane</keyword>
<sequence length="292" mass="31840">MPKIQSPLWGMFYMCLAMLVFSILNAIVKDTTTLYPPIQLVTFRCLFAALFCVGLMFFKGRRISSPLVSGKLHLFRGILLAVALTSLFWGIGPLPLANSIALYFSSTFFLVILSYPILKEKVESLQWGAVAIGFIGVLIIAKPSGDVMHWAALGIIAGAGLEEAYNLFGRKLSLSIDPLSLTFWGSLIPGLFTLFVLPFYWVEPDLGGWISLMMLGIGGGIGQLCISHAYLNASAGTVAPIIYTSMLWSAVLDIFLYGNYPTPHLLLGCAVVISSGLFIVYRELKAPQIKSV</sequence>
<accession>A0ABZ2C1K0</accession>
<evidence type="ECO:0000256" key="5">
    <source>
        <dbReference type="ARBA" id="ARBA00023136"/>
    </source>
</evidence>
<feature type="transmembrane region" description="Helical" evidence="6">
    <location>
        <begin position="238"/>
        <end position="258"/>
    </location>
</feature>
<feature type="transmembrane region" description="Helical" evidence="6">
    <location>
        <begin position="208"/>
        <end position="231"/>
    </location>
</feature>
<dbReference type="InterPro" id="IPR037185">
    <property type="entry name" value="EmrE-like"/>
</dbReference>
<name>A0ABZ2C1K0_9PROT</name>
<protein>
    <submittedName>
        <fullName evidence="8">DMT family transporter</fullName>
    </submittedName>
</protein>
<feature type="transmembrane region" description="Helical" evidence="6">
    <location>
        <begin position="181"/>
        <end position="202"/>
    </location>
</feature>
<reference evidence="8 9" key="1">
    <citation type="journal article" date="2024" name="Environ. Microbiol.">
        <title>Novel evolutionary insights on the interactions of the Holosporales (Alphaproteobacteria) with eukaryotic hosts from comparative genomics.</title>
        <authorList>
            <person name="Giovannini M."/>
            <person name="Petroni G."/>
            <person name="Castelli M."/>
        </authorList>
    </citation>
    <scope>NUCLEOTIDE SEQUENCE [LARGE SCALE GENOMIC DNA]</scope>
    <source>
        <strain evidence="8 9">US_Bl 15I1</strain>
    </source>
</reference>
<dbReference type="Proteomes" id="UP001330434">
    <property type="component" value="Chromosome"/>
</dbReference>
<evidence type="ECO:0000259" key="7">
    <source>
        <dbReference type="Pfam" id="PF00892"/>
    </source>
</evidence>
<dbReference type="PANTHER" id="PTHR22911">
    <property type="entry name" value="ACYL-MALONYL CONDENSING ENZYME-RELATED"/>
    <property type="match status" value="1"/>
</dbReference>
<feature type="domain" description="EamA" evidence="7">
    <location>
        <begin position="8"/>
        <end position="140"/>
    </location>
</feature>
<dbReference type="Pfam" id="PF00892">
    <property type="entry name" value="EamA"/>
    <property type="match status" value="2"/>
</dbReference>